<accession>A0AA38FLW4</accession>
<keyword evidence="3" id="KW-1185">Reference proteome</keyword>
<feature type="region of interest" description="Disordered" evidence="1">
    <location>
        <begin position="118"/>
        <end position="137"/>
    </location>
</feature>
<evidence type="ECO:0000256" key="1">
    <source>
        <dbReference type="SAM" id="MobiDB-lite"/>
    </source>
</evidence>
<dbReference type="AlphaFoldDB" id="A0AA38FLW4"/>
<name>A0AA38FLW4_TAXCH</name>
<comment type="caution">
    <text evidence="2">The sequence shown here is derived from an EMBL/GenBank/DDBJ whole genome shotgun (WGS) entry which is preliminary data.</text>
</comment>
<reference evidence="2 3" key="1">
    <citation type="journal article" date="2021" name="Nat. Plants">
        <title>The Taxus genome provides insights into paclitaxel biosynthesis.</title>
        <authorList>
            <person name="Xiong X."/>
            <person name="Gou J."/>
            <person name="Liao Q."/>
            <person name="Li Y."/>
            <person name="Zhou Q."/>
            <person name="Bi G."/>
            <person name="Li C."/>
            <person name="Du R."/>
            <person name="Wang X."/>
            <person name="Sun T."/>
            <person name="Guo L."/>
            <person name="Liang H."/>
            <person name="Lu P."/>
            <person name="Wu Y."/>
            <person name="Zhang Z."/>
            <person name="Ro D.K."/>
            <person name="Shang Y."/>
            <person name="Huang S."/>
            <person name="Yan J."/>
        </authorList>
    </citation>
    <scope>NUCLEOTIDE SEQUENCE [LARGE SCALE GENOMIC DNA]</scope>
    <source>
        <strain evidence="2">Ta-2019</strain>
    </source>
</reference>
<dbReference type="Proteomes" id="UP000824469">
    <property type="component" value="Unassembled WGS sequence"/>
</dbReference>
<evidence type="ECO:0000313" key="3">
    <source>
        <dbReference type="Proteomes" id="UP000824469"/>
    </source>
</evidence>
<organism evidence="2 3">
    <name type="scientific">Taxus chinensis</name>
    <name type="common">Chinese yew</name>
    <name type="synonym">Taxus wallichiana var. chinensis</name>
    <dbReference type="NCBI Taxonomy" id="29808"/>
    <lineage>
        <taxon>Eukaryota</taxon>
        <taxon>Viridiplantae</taxon>
        <taxon>Streptophyta</taxon>
        <taxon>Embryophyta</taxon>
        <taxon>Tracheophyta</taxon>
        <taxon>Spermatophyta</taxon>
        <taxon>Pinopsida</taxon>
        <taxon>Pinidae</taxon>
        <taxon>Conifers II</taxon>
        <taxon>Cupressales</taxon>
        <taxon>Taxaceae</taxon>
        <taxon>Taxus</taxon>
    </lineage>
</organism>
<evidence type="ECO:0008006" key="4">
    <source>
        <dbReference type="Google" id="ProtNLM"/>
    </source>
</evidence>
<dbReference type="EMBL" id="JAHRHJ020000008">
    <property type="protein sequence ID" value="KAH9306361.1"/>
    <property type="molecule type" value="Genomic_DNA"/>
</dbReference>
<evidence type="ECO:0000313" key="2">
    <source>
        <dbReference type="EMBL" id="KAH9306361.1"/>
    </source>
</evidence>
<protein>
    <recommendedName>
        <fullName evidence="4">CCHC-type domain-containing protein</fullName>
    </recommendedName>
</protein>
<proteinExistence type="predicted"/>
<gene>
    <name evidence="2" type="ORF">KI387_010765</name>
</gene>
<sequence>MCVEIDLSKGLSDHINLKFGNFMHSQPLDCENTAFRCKNCRNSGHLQASCPMIKKPVKKNGSRLTKGWGSLDPELVEVATFKAEPCNANEDKVAERVESGKTENVQKSQGILVVNGTKRGFSPVKSDSDQESLSDNQMVSTNPLEETEISLTVQGEVDAHSQWEKNNIELEKNIGV</sequence>
<feature type="non-terminal residue" evidence="2">
    <location>
        <position position="176"/>
    </location>
</feature>